<dbReference type="SUPFAM" id="SSF56300">
    <property type="entry name" value="Metallo-dependent phosphatases"/>
    <property type="match status" value="1"/>
</dbReference>
<feature type="domain" description="Capsule synthesis protein CapA" evidence="3">
    <location>
        <begin position="62"/>
        <end position="303"/>
    </location>
</feature>
<keyword evidence="2" id="KW-0812">Transmembrane</keyword>
<evidence type="ECO:0000259" key="3">
    <source>
        <dbReference type="SMART" id="SM00854"/>
    </source>
</evidence>
<keyword evidence="5" id="KW-1185">Reference proteome</keyword>
<keyword evidence="2" id="KW-0472">Membrane</keyword>
<reference evidence="4 5" key="1">
    <citation type="submission" date="2017-05" db="EMBL/GenBank/DDBJ databases">
        <authorList>
            <person name="Varghese N."/>
            <person name="Submissions S."/>
        </authorList>
    </citation>
    <scope>NUCLEOTIDE SEQUENCE [LARGE SCALE GENOMIC DNA]</scope>
    <source>
        <strain evidence="4 5">DSM 45474</strain>
    </source>
</reference>
<dbReference type="InterPro" id="IPR029052">
    <property type="entry name" value="Metallo-depent_PP-like"/>
</dbReference>
<organism evidence="4 5">
    <name type="scientific">Melghirimyces algeriensis</name>
    <dbReference type="NCBI Taxonomy" id="910412"/>
    <lineage>
        <taxon>Bacteria</taxon>
        <taxon>Bacillati</taxon>
        <taxon>Bacillota</taxon>
        <taxon>Bacilli</taxon>
        <taxon>Bacillales</taxon>
        <taxon>Thermoactinomycetaceae</taxon>
        <taxon>Melghirimyces</taxon>
    </lineage>
</organism>
<dbReference type="Gene3D" id="3.60.21.10">
    <property type="match status" value="1"/>
</dbReference>
<dbReference type="PANTHER" id="PTHR33393:SF13">
    <property type="entry name" value="PGA BIOSYNTHESIS PROTEIN CAPA"/>
    <property type="match status" value="1"/>
</dbReference>
<keyword evidence="2" id="KW-1133">Transmembrane helix</keyword>
<feature type="transmembrane region" description="Helical" evidence="2">
    <location>
        <begin position="21"/>
        <end position="41"/>
    </location>
</feature>
<evidence type="ECO:0000256" key="1">
    <source>
        <dbReference type="ARBA" id="ARBA00005662"/>
    </source>
</evidence>
<dbReference type="AlphaFoldDB" id="A0A521ABV5"/>
<comment type="similarity">
    <text evidence="1">Belongs to the CapA family.</text>
</comment>
<dbReference type="Pfam" id="PF09587">
    <property type="entry name" value="PGA_cap"/>
    <property type="match status" value="1"/>
</dbReference>
<accession>A0A521ABV5</accession>
<evidence type="ECO:0000313" key="4">
    <source>
        <dbReference type="EMBL" id="SMO32294.1"/>
    </source>
</evidence>
<dbReference type="InterPro" id="IPR052169">
    <property type="entry name" value="CW_Biosynth-Accessory"/>
</dbReference>
<dbReference type="OrthoDB" id="9810906at2"/>
<dbReference type="SMART" id="SM00854">
    <property type="entry name" value="PGA_cap"/>
    <property type="match status" value="1"/>
</dbReference>
<evidence type="ECO:0000313" key="5">
    <source>
        <dbReference type="Proteomes" id="UP000315636"/>
    </source>
</evidence>
<name>A0A521ABV5_9BACL</name>
<dbReference type="RefSeq" id="WP_142503764.1">
    <property type="nucleotide sequence ID" value="NZ_FXTI01000001.1"/>
</dbReference>
<dbReference type="InterPro" id="IPR019079">
    <property type="entry name" value="Capsule_synth_CapA"/>
</dbReference>
<sequence length="393" mass="44578">MAPLNRKQRTLRWVKKHKKKTVRHTAVASVLAILLIFSLHWTRLDLASPAEEEWADRTDRLSVLAVGDVMLGRYIEEHASHKGYGELFRFFRPLTAGSDIVTGNFSQPILTGDPNTYPIDDKYIHLKTEKEAAKAVKKAGFTTLSLANNHILDYGKPGLQETLRAFREQEIRTVGAGRDIYDAKKVVYQEVNGKRVATLGYNDRSSERYRAGENRPGVAPADPKLFLGMVEKAKQNADFVIVHMHWGRGYDNGVHPRQRSIGHALADAGADLVIGHGPHVLEPVEIYKGTVILYSLGNFVSDQGWSRTKETVVARVEWSKTGEGTLEFIPMVIEKGQPRPLSGILDRYRREKVFMQLTEETMYSHTWNIRWKRNGEHLVRTFQPKQKKADGVQ</sequence>
<dbReference type="EMBL" id="FXTI01000001">
    <property type="protein sequence ID" value="SMO32294.1"/>
    <property type="molecule type" value="Genomic_DNA"/>
</dbReference>
<gene>
    <name evidence="4" type="ORF">SAMN06264849_10145</name>
</gene>
<proteinExistence type="inferred from homology"/>
<dbReference type="Proteomes" id="UP000315636">
    <property type="component" value="Unassembled WGS sequence"/>
</dbReference>
<evidence type="ECO:0000256" key="2">
    <source>
        <dbReference type="SAM" id="Phobius"/>
    </source>
</evidence>
<dbReference type="PANTHER" id="PTHR33393">
    <property type="entry name" value="POLYGLUTAMINE SYNTHESIS ACCESSORY PROTEIN RV0574C-RELATED"/>
    <property type="match status" value="1"/>
</dbReference>
<dbReference type="CDD" id="cd07381">
    <property type="entry name" value="MPP_CapA"/>
    <property type="match status" value="1"/>
</dbReference>
<protein>
    <submittedName>
        <fullName evidence="4">Poly-gamma-glutamate synthesis protein (Capsule biosynthesis protein)</fullName>
    </submittedName>
</protein>